<dbReference type="InterPro" id="IPR002213">
    <property type="entry name" value="UDP_glucos_trans"/>
</dbReference>
<dbReference type="InterPro" id="IPR050426">
    <property type="entry name" value="Glycosyltransferase_28"/>
</dbReference>
<gene>
    <name evidence="3" type="ORF">ISS97_06280</name>
</gene>
<proteinExistence type="predicted"/>
<evidence type="ECO:0000313" key="3">
    <source>
        <dbReference type="EMBL" id="MFK2916862.1"/>
    </source>
</evidence>
<name>A0ABW8K5C9_9GAMM</name>
<sequence length="446" mass="48092">MPERAAGMHKPIVIFTIGTQGDVRPCVALGQGLRRAGYPVRIATSGNFAGLVREAGLEFFPLTADFQAMLETDRSIADQGLDLRAMARIFRERYAQWAVHWVDEGLAASENAGLLIGVSNSTLLAKALSERRGVPFAIARLQPLTPSRLLPPMVLSGSRERLPGALSLAAHHLLYLLVWHVMRPAINDIVRPRLGLPRYPWHGPYLGRGALDAKVINGFSRHVLARPTDWPDSSQVTGYWFFDPPAWTPPTDLGDFLAAGPKPVYIGFGSMVSNQAAAFTRTVLDGVRKSGQRAVFAAGWGGLDIAEGVLDEQIYGLRQAPHDWLFPRMAAAVHHGGAGTTAAAARAGIPSAIVPFYGDQPFWARCLQRRGVAPPALDREHLDANAVAAALAAMRQPSMIEEAAALGRAVRAEDGVGEALRQLRRWGLLGEPAAIEASQGQAWSVA</sequence>
<evidence type="ECO:0000259" key="2">
    <source>
        <dbReference type="Pfam" id="PF06722"/>
    </source>
</evidence>
<dbReference type="Pfam" id="PF03033">
    <property type="entry name" value="Glyco_transf_28"/>
    <property type="match status" value="1"/>
</dbReference>
<comment type="caution">
    <text evidence="3">The sequence shown here is derived from an EMBL/GenBank/DDBJ whole genome shotgun (WGS) entry which is preliminary data.</text>
</comment>
<evidence type="ECO:0000313" key="4">
    <source>
        <dbReference type="Proteomes" id="UP001620408"/>
    </source>
</evidence>
<dbReference type="PANTHER" id="PTHR48050">
    <property type="entry name" value="STEROL 3-BETA-GLUCOSYLTRANSFERASE"/>
    <property type="match status" value="1"/>
</dbReference>
<feature type="domain" description="Glycosyltransferase family 28 N-terminal" evidence="1">
    <location>
        <begin position="12"/>
        <end position="73"/>
    </location>
</feature>
<keyword evidence="4" id="KW-1185">Reference proteome</keyword>
<dbReference type="SUPFAM" id="SSF53756">
    <property type="entry name" value="UDP-Glycosyltransferase/glycogen phosphorylase"/>
    <property type="match status" value="1"/>
</dbReference>
<dbReference type="Pfam" id="PF06722">
    <property type="entry name" value="EryCIII-like_C"/>
    <property type="match status" value="1"/>
</dbReference>
<accession>A0ABW8K5C9</accession>
<dbReference type="InterPro" id="IPR004276">
    <property type="entry name" value="GlycoTrans_28_N"/>
</dbReference>
<protein>
    <submittedName>
        <fullName evidence="3">Glycosyltransferase family 1 protein</fullName>
    </submittedName>
</protein>
<dbReference type="RefSeq" id="WP_379987109.1">
    <property type="nucleotide sequence ID" value="NZ_JADIKD010000008.1"/>
</dbReference>
<organism evidence="3 4">
    <name type="scientific">Dyella koreensis</name>
    <dbReference type="NCBI Taxonomy" id="311235"/>
    <lineage>
        <taxon>Bacteria</taxon>
        <taxon>Pseudomonadati</taxon>
        <taxon>Pseudomonadota</taxon>
        <taxon>Gammaproteobacteria</taxon>
        <taxon>Lysobacterales</taxon>
        <taxon>Rhodanobacteraceae</taxon>
        <taxon>Dyella</taxon>
    </lineage>
</organism>
<dbReference type="PANTHER" id="PTHR48050:SF13">
    <property type="entry name" value="STEROL 3-BETA-GLUCOSYLTRANSFERASE UGT80A2"/>
    <property type="match status" value="1"/>
</dbReference>
<evidence type="ECO:0000259" key="1">
    <source>
        <dbReference type="Pfam" id="PF03033"/>
    </source>
</evidence>
<dbReference type="EMBL" id="JADIKD010000008">
    <property type="protein sequence ID" value="MFK2916862.1"/>
    <property type="molecule type" value="Genomic_DNA"/>
</dbReference>
<dbReference type="InterPro" id="IPR010610">
    <property type="entry name" value="EryCIII-like_C"/>
</dbReference>
<reference evidence="3 4" key="1">
    <citation type="submission" date="2020-10" db="EMBL/GenBank/DDBJ databases">
        <title>Phylogeny of dyella-like bacteria.</title>
        <authorList>
            <person name="Fu J."/>
        </authorList>
    </citation>
    <scope>NUCLEOTIDE SEQUENCE [LARGE SCALE GENOMIC DNA]</scope>
    <source>
        <strain evidence="3 4">BB4</strain>
    </source>
</reference>
<feature type="domain" description="Erythromycin biosynthesis protein CIII-like C-terminal" evidence="2">
    <location>
        <begin position="321"/>
        <end position="404"/>
    </location>
</feature>
<dbReference type="CDD" id="cd03784">
    <property type="entry name" value="GT1_Gtf-like"/>
    <property type="match status" value="1"/>
</dbReference>
<dbReference type="Gene3D" id="3.40.50.2000">
    <property type="entry name" value="Glycogen Phosphorylase B"/>
    <property type="match status" value="2"/>
</dbReference>
<dbReference type="Proteomes" id="UP001620408">
    <property type="component" value="Unassembled WGS sequence"/>
</dbReference>